<dbReference type="Ensembl" id="ENSCVAT00000001211.1">
    <property type="protein sequence ID" value="ENSCVAP00000008678.1"/>
    <property type="gene ID" value="ENSCVAG00000010596.1"/>
</dbReference>
<dbReference type="GO" id="GO:0005581">
    <property type="term" value="C:collagen trimer"/>
    <property type="evidence" value="ECO:0007669"/>
    <property type="project" value="UniProtKB-KW"/>
</dbReference>
<keyword evidence="2" id="KW-0964">Secreted</keyword>
<organism evidence="8 9">
    <name type="scientific">Cyprinodon variegatus</name>
    <name type="common">Sheepshead minnow</name>
    <dbReference type="NCBI Taxonomy" id="28743"/>
    <lineage>
        <taxon>Eukaryota</taxon>
        <taxon>Metazoa</taxon>
        <taxon>Chordata</taxon>
        <taxon>Craniata</taxon>
        <taxon>Vertebrata</taxon>
        <taxon>Euteleostomi</taxon>
        <taxon>Actinopterygii</taxon>
        <taxon>Neopterygii</taxon>
        <taxon>Teleostei</taxon>
        <taxon>Neoteleostei</taxon>
        <taxon>Acanthomorphata</taxon>
        <taxon>Ovalentaria</taxon>
        <taxon>Atherinomorphae</taxon>
        <taxon>Cyprinodontiformes</taxon>
        <taxon>Cyprinodontidae</taxon>
        <taxon>Cyprinodon</taxon>
    </lineage>
</organism>
<dbReference type="SUPFAM" id="SSF53300">
    <property type="entry name" value="vWA-like"/>
    <property type="match status" value="7"/>
</dbReference>
<dbReference type="GeneTree" id="ENSGT00940000155619"/>
<dbReference type="Gene3D" id="3.40.50.410">
    <property type="entry name" value="von Willebrand factor, type A domain"/>
    <property type="match status" value="7"/>
</dbReference>
<evidence type="ECO:0000256" key="2">
    <source>
        <dbReference type="ARBA" id="ARBA00022525"/>
    </source>
</evidence>
<feature type="domain" description="VWFA" evidence="7">
    <location>
        <begin position="55"/>
        <end position="233"/>
    </location>
</feature>
<dbReference type="CDD" id="cd01472">
    <property type="entry name" value="vWA_collagen"/>
    <property type="match status" value="2"/>
</dbReference>
<evidence type="ECO:0000256" key="6">
    <source>
        <dbReference type="ARBA" id="ARBA00023180"/>
    </source>
</evidence>
<keyword evidence="6" id="KW-0325">Glycoprotein</keyword>
<feature type="domain" description="VWFA" evidence="7">
    <location>
        <begin position="988"/>
        <end position="1162"/>
    </location>
</feature>
<comment type="subcellular location">
    <subcellularLocation>
        <location evidence="1">Secreted</location>
        <location evidence="1">Extracellular space</location>
    </subcellularLocation>
</comment>
<feature type="domain" description="VWFA" evidence="7">
    <location>
        <begin position="619"/>
        <end position="789"/>
    </location>
</feature>
<keyword evidence="9" id="KW-1185">Reference proteome</keyword>
<evidence type="ECO:0000256" key="3">
    <source>
        <dbReference type="ARBA" id="ARBA00022729"/>
    </source>
</evidence>
<dbReference type="InterPro" id="IPR050525">
    <property type="entry name" value="ECM_Assembly_Org"/>
</dbReference>
<name>A0A3Q2CSU3_CYPVA</name>
<evidence type="ECO:0000313" key="9">
    <source>
        <dbReference type="Proteomes" id="UP000265020"/>
    </source>
</evidence>
<evidence type="ECO:0000313" key="8">
    <source>
        <dbReference type="Ensembl" id="ENSCVAP00000008678.1"/>
    </source>
</evidence>
<proteinExistence type="predicted"/>
<evidence type="ECO:0000256" key="5">
    <source>
        <dbReference type="ARBA" id="ARBA00023119"/>
    </source>
</evidence>
<feature type="domain" description="VWFA" evidence="7">
    <location>
        <begin position="417"/>
        <end position="591"/>
    </location>
</feature>
<dbReference type="PROSITE" id="PS50234">
    <property type="entry name" value="VWFA"/>
    <property type="match status" value="7"/>
</dbReference>
<evidence type="ECO:0000259" key="7">
    <source>
        <dbReference type="PROSITE" id="PS50234"/>
    </source>
</evidence>
<feature type="domain" description="VWFA" evidence="7">
    <location>
        <begin position="250"/>
        <end position="384"/>
    </location>
</feature>
<keyword evidence="3" id="KW-0732">Signal</keyword>
<keyword evidence="4" id="KW-0677">Repeat</keyword>
<reference evidence="8" key="1">
    <citation type="submission" date="2025-08" db="UniProtKB">
        <authorList>
            <consortium name="Ensembl"/>
        </authorList>
    </citation>
    <scope>IDENTIFICATION</scope>
</reference>
<dbReference type="STRING" id="28743.ENSCVAP00000008678"/>
<reference evidence="8" key="2">
    <citation type="submission" date="2025-09" db="UniProtKB">
        <authorList>
            <consortium name="Ensembl"/>
        </authorList>
    </citation>
    <scope>IDENTIFICATION</scope>
</reference>
<dbReference type="InterPro" id="IPR002035">
    <property type="entry name" value="VWF_A"/>
</dbReference>
<protein>
    <recommendedName>
        <fullName evidence="7">VWFA domain-containing protein</fullName>
    </recommendedName>
</protein>
<dbReference type="CDD" id="cd01450">
    <property type="entry name" value="vWFA_subfamily_ECM"/>
    <property type="match status" value="1"/>
</dbReference>
<dbReference type="FunFam" id="3.40.50.410:FF:000118">
    <property type="entry name" value="Collagen type VI alpha 6 chain"/>
    <property type="match status" value="1"/>
</dbReference>
<feature type="domain" description="VWFA" evidence="7">
    <location>
        <begin position="804"/>
        <end position="973"/>
    </location>
</feature>
<accession>A0A3Q2CSU3</accession>
<dbReference type="SMART" id="SM00327">
    <property type="entry name" value="VWA"/>
    <property type="match status" value="7"/>
</dbReference>
<keyword evidence="5" id="KW-0176">Collagen</keyword>
<dbReference type="InterPro" id="IPR036465">
    <property type="entry name" value="vWFA_dom_sf"/>
</dbReference>
<dbReference type="PANTHER" id="PTHR24020:SF86">
    <property type="entry name" value="COLLAGEN, TYPE VI, ALPHA 4"/>
    <property type="match status" value="1"/>
</dbReference>
<dbReference type="PANTHER" id="PTHR24020">
    <property type="entry name" value="COLLAGEN ALPHA"/>
    <property type="match status" value="1"/>
</dbReference>
<sequence>MSQPIYALLQYESFTLALSYIPVFTRTDITNLVLRGPNVISHWKPTKCAIANKADIVFLVDGSSSIGIPNFQQVRVFLRSVVSGLDIGPDKVRVGLAQFSNEPHKEFLLKDNLDASSLLTAIDTFPYRTGGTKTGKAIDFLISEYFTEEAGSRANQRVPQIAVVITDGDSEDEVEEPAQRLRQKGVIVFAIGVGKANQRELEDIANQPSQRFLFTIDSYQALQRLTKGLLQTVCVSMEDQRQALAEKFADIFFLLDGGMTASQFQQIKSFLIRLSRQLNFGASAYRLGLAQYGQDIRVEFLLNQHQTKQETQAAVSSVQHLRASSTEQRNLGSALAYASANFFTKEAGSRADQGYRQFLVVLSAKDSKDPVFKESRMYPFSHVQKLICWSELRAFLLKWVVIFINFSTDCKAAKLADIVFIIDESGSIGVQNFQLVRSFLYSIMNGLEISPSKVRVGIVMYNEKPTAQVYLNSFRTKDELLNFIKILPYRGGGTNTGAALNFTRENIFVTEKGSRKDKGVEQVAVVITDGDSQDAVSEEATELRRAGVTVYSVGVENANYEELMMMASYPPQKHVFIVDSFTKLKSLEQSLQKTLCYNIIRQANLCVSFAGCIQTEEADIFFLIDQSGSIYPADFVDMKKFLLEFIETFRIGPQYVRLGVAKYADSPTLEFDLTTYTDKKTLEEAVQRIQQVGGGTETGKALTFMSQLFKTAMKTRGHKVPDYLVVITDGKSSDEVKAPAEALRAQGVTVYAIGVKSADVQELEEISNDPKRTFFVNDFDALNPIKDDIITDICTTEGKNVPGDLMFLVDSSGSIYPEDYEKMKDFMKSVISTSFVGQDNVRIGVMQFSSTQEVEFNLNTYFTKNGILEAVDAMRQKGGGTLTGRAISEVSQYFSPAQGGRPELQQRLVVITDGEAQDEVKAPAEALRAKGVLVYAIGVMEANTTQLLEISGSPNRIYAERDFDALKDLERQLFSSLLLECKKTEQADIIFLVDGSTSITLPKFRSMQKFMQSMVNQTTVGKALTRFGVILYSTNPNSIFTLNQYSTRQEVIQAIAALRSPYGDTYTGRALTYSLQFFSSEHGGRAEQQVPQILMVITDGDATDRYNLAEPSKALRDKGVNVFSIGVEGANVTQLEIMSGHDKSKVFYVDNFDALETLYTNITKELCNSTKPVCEKQQADLVFLIDQSGSIDPKDYTIMKNFTVELVNSFKVSQDLVRVGLAQFSSEFEHGFYLNEFFQEVEVSSKILNLRQLGGGTKIGLALDSIREYFEASRGSRRSSGISQNLVLITDGDSEDDVEDPADRLRALGIEMFAIGVGDVHDLQLLQITGDPRKLFTVQNFGSLDAIKQKVVDTICKSKPSSDPSSLAFGGVALLQTVTIFLQVLVIFSDGLDEDVMLLENESDRLRNALLVVALEGVRNAPQLQMVEFGRGFGYQLPLSIGMPNVEGTILKQIDAVSDRECCNVMCKCSGAEGIRGSRGPPGSKVTGLHAFELHRHNERQKHQSRNLQLWSVLMFQREAGQT</sequence>
<dbReference type="Pfam" id="PF00092">
    <property type="entry name" value="VWA"/>
    <property type="match status" value="7"/>
</dbReference>
<dbReference type="FunFam" id="3.40.50.410:FF:000004">
    <property type="entry name" value="collagen alpha-6(VI) chain"/>
    <property type="match status" value="4"/>
</dbReference>
<dbReference type="PRINTS" id="PR00453">
    <property type="entry name" value="VWFADOMAIN"/>
</dbReference>
<dbReference type="Proteomes" id="UP000265020">
    <property type="component" value="Unassembled WGS sequence"/>
</dbReference>
<evidence type="ECO:0000256" key="4">
    <source>
        <dbReference type="ARBA" id="ARBA00022737"/>
    </source>
</evidence>
<dbReference type="FunFam" id="3.40.50.410:FF:000001">
    <property type="entry name" value="Collagen, type XII, alpha 1"/>
    <property type="match status" value="1"/>
</dbReference>
<feature type="domain" description="VWFA" evidence="7">
    <location>
        <begin position="1180"/>
        <end position="1355"/>
    </location>
</feature>
<dbReference type="GO" id="GO:0005576">
    <property type="term" value="C:extracellular region"/>
    <property type="evidence" value="ECO:0007669"/>
    <property type="project" value="UniProtKB-SubCell"/>
</dbReference>
<evidence type="ECO:0000256" key="1">
    <source>
        <dbReference type="ARBA" id="ARBA00004239"/>
    </source>
</evidence>